<gene>
    <name evidence="2" type="ORF">KP509_29G010900</name>
</gene>
<evidence type="ECO:0000256" key="1">
    <source>
        <dbReference type="SAM" id="MobiDB-lite"/>
    </source>
</evidence>
<sequence length="213" mass="23536">MSCPEITLHAALQSVALVCNVPHFLCPHKNEPPSSVTAFLLLNFIVLALLFPRISKNPSASSVKRRTSTTRRHRCPHTRKSQRELGGPDEAPRGHAKRRRDDLPLRRRKSAEGHRIASIADGFSEGKQLHSSKDIVASLNLYPNGSVATTCSATTHPEQVLALYVEGPKGENQQAPSEGMANSLSTLDMDKRFDEFISSFFARVRAEIRGSRN</sequence>
<proteinExistence type="predicted"/>
<comment type="caution">
    <text evidence="2">The sequence shown here is derived from an EMBL/GenBank/DDBJ whole genome shotgun (WGS) entry which is preliminary data.</text>
</comment>
<feature type="region of interest" description="Disordered" evidence="1">
    <location>
        <begin position="59"/>
        <end position="113"/>
    </location>
</feature>
<organism evidence="2 3">
    <name type="scientific">Ceratopteris richardii</name>
    <name type="common">Triangle waterfern</name>
    <dbReference type="NCBI Taxonomy" id="49495"/>
    <lineage>
        <taxon>Eukaryota</taxon>
        <taxon>Viridiplantae</taxon>
        <taxon>Streptophyta</taxon>
        <taxon>Embryophyta</taxon>
        <taxon>Tracheophyta</taxon>
        <taxon>Polypodiopsida</taxon>
        <taxon>Polypodiidae</taxon>
        <taxon>Polypodiales</taxon>
        <taxon>Pteridineae</taxon>
        <taxon>Pteridaceae</taxon>
        <taxon>Parkerioideae</taxon>
        <taxon>Ceratopteris</taxon>
    </lineage>
</organism>
<protein>
    <submittedName>
        <fullName evidence="2">Uncharacterized protein</fullName>
    </submittedName>
</protein>
<dbReference type="AlphaFoldDB" id="A0A8T2R4Q1"/>
<dbReference type="OrthoDB" id="1973859at2759"/>
<evidence type="ECO:0000313" key="2">
    <source>
        <dbReference type="EMBL" id="KAH7291296.1"/>
    </source>
</evidence>
<accession>A0A8T2R4Q1</accession>
<feature type="compositionally biased region" description="Basic and acidic residues" evidence="1">
    <location>
        <begin position="99"/>
        <end position="113"/>
    </location>
</feature>
<feature type="compositionally biased region" description="Basic residues" evidence="1">
    <location>
        <begin position="63"/>
        <end position="80"/>
    </location>
</feature>
<evidence type="ECO:0000313" key="3">
    <source>
        <dbReference type="Proteomes" id="UP000825935"/>
    </source>
</evidence>
<reference evidence="2" key="1">
    <citation type="submission" date="2021-08" db="EMBL/GenBank/DDBJ databases">
        <title>WGS assembly of Ceratopteris richardii.</title>
        <authorList>
            <person name="Marchant D.B."/>
            <person name="Chen G."/>
            <person name="Jenkins J."/>
            <person name="Shu S."/>
            <person name="Leebens-Mack J."/>
            <person name="Grimwood J."/>
            <person name="Schmutz J."/>
            <person name="Soltis P."/>
            <person name="Soltis D."/>
            <person name="Chen Z.-H."/>
        </authorList>
    </citation>
    <scope>NUCLEOTIDE SEQUENCE</scope>
    <source>
        <strain evidence="2">Whitten #5841</strain>
        <tissue evidence="2">Leaf</tissue>
    </source>
</reference>
<keyword evidence="3" id="KW-1185">Reference proteome</keyword>
<dbReference type="EMBL" id="CM035434">
    <property type="protein sequence ID" value="KAH7291296.1"/>
    <property type="molecule type" value="Genomic_DNA"/>
</dbReference>
<dbReference type="Proteomes" id="UP000825935">
    <property type="component" value="Chromosome 29"/>
</dbReference>
<name>A0A8T2R4Q1_CERRI</name>